<gene>
    <name evidence="4" type="ORF">GCM10007888_18910</name>
    <name evidence="3" type="ORF">MOX02_33890</name>
</gene>
<dbReference type="Proteomes" id="UP000321960">
    <property type="component" value="Unassembled WGS sequence"/>
</dbReference>
<feature type="region of interest" description="Disordered" evidence="1">
    <location>
        <begin position="19"/>
        <end position="61"/>
    </location>
</feature>
<evidence type="ECO:0000256" key="1">
    <source>
        <dbReference type="SAM" id="MobiDB-lite"/>
    </source>
</evidence>
<organism evidence="3 5">
    <name type="scientific">Methylobacterium oxalidis</name>
    <dbReference type="NCBI Taxonomy" id="944322"/>
    <lineage>
        <taxon>Bacteria</taxon>
        <taxon>Pseudomonadati</taxon>
        <taxon>Pseudomonadota</taxon>
        <taxon>Alphaproteobacteria</taxon>
        <taxon>Hyphomicrobiales</taxon>
        <taxon>Methylobacteriaceae</taxon>
        <taxon>Methylobacterium</taxon>
    </lineage>
</organism>
<dbReference type="SUPFAM" id="SSF52833">
    <property type="entry name" value="Thioredoxin-like"/>
    <property type="match status" value="1"/>
</dbReference>
<proteinExistence type="predicted"/>
<reference evidence="4" key="1">
    <citation type="journal article" date="2014" name="Int. J. Syst. Evol. Microbiol.">
        <title>Complete genome of a new Firmicutes species belonging to the dominant human colonic microbiota ('Ruminococcus bicirculans') reveals two chromosomes and a selective capacity to utilize plant glucans.</title>
        <authorList>
            <consortium name="NISC Comparative Sequencing Program"/>
            <person name="Wegmann U."/>
            <person name="Louis P."/>
            <person name="Goesmann A."/>
            <person name="Henrissat B."/>
            <person name="Duncan S.H."/>
            <person name="Flint H.J."/>
        </authorList>
    </citation>
    <scope>NUCLEOTIDE SEQUENCE</scope>
    <source>
        <strain evidence="4">NBRC 107715</strain>
    </source>
</reference>
<dbReference type="Proteomes" id="UP001156856">
    <property type="component" value="Unassembled WGS sequence"/>
</dbReference>
<dbReference type="EMBL" id="BJZU01000066">
    <property type="protein sequence ID" value="GEP05351.1"/>
    <property type="molecule type" value="Genomic_DNA"/>
</dbReference>
<dbReference type="InterPro" id="IPR011649">
    <property type="entry name" value="KaiB_domain"/>
</dbReference>
<accession>A0A512J5V5</accession>
<feature type="domain" description="KaiB" evidence="2">
    <location>
        <begin position="2"/>
        <end position="33"/>
    </location>
</feature>
<dbReference type="Pfam" id="PF07689">
    <property type="entry name" value="KaiB"/>
    <property type="match status" value="1"/>
</dbReference>
<reference evidence="6" key="2">
    <citation type="journal article" date="2019" name="Int. J. Syst. Evol. Microbiol.">
        <title>The Global Catalogue of Microorganisms (GCM) 10K type strain sequencing project: providing services to taxonomists for standard genome sequencing and annotation.</title>
        <authorList>
            <consortium name="The Broad Institute Genomics Platform"/>
            <consortium name="The Broad Institute Genome Sequencing Center for Infectious Disease"/>
            <person name="Wu L."/>
            <person name="Ma J."/>
        </authorList>
    </citation>
    <scope>NUCLEOTIDE SEQUENCE [LARGE SCALE GENOMIC DNA]</scope>
    <source>
        <strain evidence="6">NBRC 107715</strain>
    </source>
</reference>
<dbReference type="EMBL" id="BSPK01000024">
    <property type="protein sequence ID" value="GLS63510.1"/>
    <property type="molecule type" value="Genomic_DNA"/>
</dbReference>
<protein>
    <recommendedName>
        <fullName evidence="2">KaiB domain-containing protein</fullName>
    </recommendedName>
</protein>
<evidence type="ECO:0000313" key="3">
    <source>
        <dbReference type="EMBL" id="GEP05351.1"/>
    </source>
</evidence>
<dbReference type="InterPro" id="IPR036249">
    <property type="entry name" value="Thioredoxin-like_sf"/>
</dbReference>
<dbReference type="Gene3D" id="3.40.30.10">
    <property type="entry name" value="Glutaredoxin"/>
    <property type="match status" value="1"/>
</dbReference>
<sequence>MLAAPTLVRLRPEPARRIAGDLSDEGRILQGLGLPKDAGSKDAGPKGTEPRSAGPKDADVR</sequence>
<comment type="caution">
    <text evidence="3">The sequence shown here is derived from an EMBL/GenBank/DDBJ whole genome shotgun (WGS) entry which is preliminary data.</text>
</comment>
<evidence type="ECO:0000313" key="6">
    <source>
        <dbReference type="Proteomes" id="UP001156856"/>
    </source>
</evidence>
<dbReference type="AlphaFoldDB" id="A0A512J5V5"/>
<evidence type="ECO:0000313" key="4">
    <source>
        <dbReference type="EMBL" id="GLS63510.1"/>
    </source>
</evidence>
<keyword evidence="6" id="KW-1185">Reference proteome</keyword>
<evidence type="ECO:0000259" key="2">
    <source>
        <dbReference type="Pfam" id="PF07689"/>
    </source>
</evidence>
<name>A0A512J5V5_9HYPH</name>
<reference evidence="4" key="4">
    <citation type="submission" date="2023-01" db="EMBL/GenBank/DDBJ databases">
        <title>Draft genome sequence of Methylobacterium oxalidis strain NBRC 107715.</title>
        <authorList>
            <person name="Sun Q."/>
            <person name="Mori K."/>
        </authorList>
    </citation>
    <scope>NUCLEOTIDE SEQUENCE</scope>
    <source>
        <strain evidence="4">NBRC 107715</strain>
    </source>
</reference>
<reference evidence="3 5" key="3">
    <citation type="submission" date="2019-07" db="EMBL/GenBank/DDBJ databases">
        <title>Whole genome shotgun sequence of Methylobacterium oxalidis NBRC 107715.</title>
        <authorList>
            <person name="Hosoyama A."/>
            <person name="Uohara A."/>
            <person name="Ohji S."/>
            <person name="Ichikawa N."/>
        </authorList>
    </citation>
    <scope>NUCLEOTIDE SEQUENCE [LARGE SCALE GENOMIC DNA]</scope>
    <source>
        <strain evidence="3 5">NBRC 107715</strain>
    </source>
</reference>
<evidence type="ECO:0000313" key="5">
    <source>
        <dbReference type="Proteomes" id="UP000321960"/>
    </source>
</evidence>
<dbReference type="GO" id="GO:0048511">
    <property type="term" value="P:rhythmic process"/>
    <property type="evidence" value="ECO:0007669"/>
    <property type="project" value="InterPro"/>
</dbReference>